<evidence type="ECO:0000313" key="1">
    <source>
        <dbReference type="EMBL" id="KAH3853319.1"/>
    </source>
</evidence>
<dbReference type="Proteomes" id="UP000828390">
    <property type="component" value="Unassembled WGS sequence"/>
</dbReference>
<sequence length="163" mass="19085">MKADAYTKVQPIRKKVKSAFVCHHFFGLQRYHVAAMWLRDVFLIFYLNGLSAYCQHHKQPRSCIISLAAKNMRVPGSKSEKTMVSTIVTLRAKLGFLTNIQPFIDCRRNLQHSKNGFKQIPRSKTLQYYRKRNQKTVRYLNPREAKGPDRFLKEFASEITPLH</sequence>
<comment type="caution">
    <text evidence="1">The sequence shown here is derived from an EMBL/GenBank/DDBJ whole genome shotgun (WGS) entry which is preliminary data.</text>
</comment>
<reference evidence="1" key="1">
    <citation type="journal article" date="2019" name="bioRxiv">
        <title>The Genome of the Zebra Mussel, Dreissena polymorpha: A Resource for Invasive Species Research.</title>
        <authorList>
            <person name="McCartney M.A."/>
            <person name="Auch B."/>
            <person name="Kono T."/>
            <person name="Mallez S."/>
            <person name="Zhang Y."/>
            <person name="Obille A."/>
            <person name="Becker A."/>
            <person name="Abrahante J.E."/>
            <person name="Garbe J."/>
            <person name="Badalamenti J.P."/>
            <person name="Herman A."/>
            <person name="Mangelson H."/>
            <person name="Liachko I."/>
            <person name="Sullivan S."/>
            <person name="Sone E.D."/>
            <person name="Koren S."/>
            <person name="Silverstein K.A.T."/>
            <person name="Beckman K.B."/>
            <person name="Gohl D.M."/>
        </authorList>
    </citation>
    <scope>NUCLEOTIDE SEQUENCE</scope>
    <source>
        <strain evidence="1">Duluth1</strain>
        <tissue evidence="1">Whole animal</tissue>
    </source>
</reference>
<gene>
    <name evidence="1" type="ORF">DPMN_095841</name>
</gene>
<dbReference type="EMBL" id="JAIWYP010000003">
    <property type="protein sequence ID" value="KAH3853319.1"/>
    <property type="molecule type" value="Genomic_DNA"/>
</dbReference>
<proteinExistence type="predicted"/>
<keyword evidence="2" id="KW-1185">Reference proteome</keyword>
<reference evidence="1" key="2">
    <citation type="submission" date="2020-11" db="EMBL/GenBank/DDBJ databases">
        <authorList>
            <person name="McCartney M.A."/>
            <person name="Auch B."/>
            <person name="Kono T."/>
            <person name="Mallez S."/>
            <person name="Becker A."/>
            <person name="Gohl D.M."/>
            <person name="Silverstein K.A.T."/>
            <person name="Koren S."/>
            <person name="Bechman K.B."/>
            <person name="Herman A."/>
            <person name="Abrahante J.E."/>
            <person name="Garbe J."/>
        </authorList>
    </citation>
    <scope>NUCLEOTIDE SEQUENCE</scope>
    <source>
        <strain evidence="1">Duluth1</strain>
        <tissue evidence="1">Whole animal</tissue>
    </source>
</reference>
<evidence type="ECO:0000313" key="2">
    <source>
        <dbReference type="Proteomes" id="UP000828390"/>
    </source>
</evidence>
<name>A0A9D4R395_DREPO</name>
<organism evidence="1 2">
    <name type="scientific">Dreissena polymorpha</name>
    <name type="common">Zebra mussel</name>
    <name type="synonym">Mytilus polymorpha</name>
    <dbReference type="NCBI Taxonomy" id="45954"/>
    <lineage>
        <taxon>Eukaryota</taxon>
        <taxon>Metazoa</taxon>
        <taxon>Spiralia</taxon>
        <taxon>Lophotrochozoa</taxon>
        <taxon>Mollusca</taxon>
        <taxon>Bivalvia</taxon>
        <taxon>Autobranchia</taxon>
        <taxon>Heteroconchia</taxon>
        <taxon>Euheterodonta</taxon>
        <taxon>Imparidentia</taxon>
        <taxon>Neoheterodontei</taxon>
        <taxon>Myida</taxon>
        <taxon>Dreissenoidea</taxon>
        <taxon>Dreissenidae</taxon>
        <taxon>Dreissena</taxon>
    </lineage>
</organism>
<protein>
    <submittedName>
        <fullName evidence="1">Uncharacterized protein</fullName>
    </submittedName>
</protein>
<dbReference type="AlphaFoldDB" id="A0A9D4R395"/>
<accession>A0A9D4R395</accession>